<sequence>MVAIRNRERQEKSMLKEFRCKFCHRLLAKVGDGSKVEIKCPKCKTMNLYNDETVIVYEIPENNVTKKIIERGLIQYDLLQN</sequence>
<organism evidence="1 2">
    <name type="scientific">candidate division WOR-1 bacterium RIFOXYB2_FULL_48_7</name>
    <dbReference type="NCBI Taxonomy" id="1802583"/>
    <lineage>
        <taxon>Bacteria</taxon>
        <taxon>Bacillati</taxon>
        <taxon>Saganbacteria</taxon>
    </lineage>
</organism>
<gene>
    <name evidence="1" type="ORF">A2311_04265</name>
</gene>
<dbReference type="Proteomes" id="UP000178951">
    <property type="component" value="Unassembled WGS sequence"/>
</dbReference>
<proteinExistence type="predicted"/>
<evidence type="ECO:0000313" key="1">
    <source>
        <dbReference type="EMBL" id="OGC36897.1"/>
    </source>
</evidence>
<reference evidence="1 2" key="1">
    <citation type="journal article" date="2016" name="Nat. Commun.">
        <title>Thousands of microbial genomes shed light on interconnected biogeochemical processes in an aquifer system.</title>
        <authorList>
            <person name="Anantharaman K."/>
            <person name="Brown C.T."/>
            <person name="Hug L.A."/>
            <person name="Sharon I."/>
            <person name="Castelle C.J."/>
            <person name="Probst A.J."/>
            <person name="Thomas B.C."/>
            <person name="Singh A."/>
            <person name="Wilkins M.J."/>
            <person name="Karaoz U."/>
            <person name="Brodie E.L."/>
            <person name="Williams K.H."/>
            <person name="Hubbard S.S."/>
            <person name="Banfield J.F."/>
        </authorList>
    </citation>
    <scope>NUCLEOTIDE SEQUENCE [LARGE SCALE GENOMIC DNA]</scope>
</reference>
<dbReference type="EMBL" id="MEUF01000003">
    <property type="protein sequence ID" value="OGC36897.1"/>
    <property type="molecule type" value="Genomic_DNA"/>
</dbReference>
<dbReference type="InterPro" id="IPR019294">
    <property type="entry name" value="Translation_reg_Com"/>
</dbReference>
<evidence type="ECO:0008006" key="3">
    <source>
        <dbReference type="Google" id="ProtNLM"/>
    </source>
</evidence>
<evidence type="ECO:0000313" key="2">
    <source>
        <dbReference type="Proteomes" id="UP000178951"/>
    </source>
</evidence>
<dbReference type="Pfam" id="PF10122">
    <property type="entry name" value="Zn_ribbon_Com"/>
    <property type="match status" value="1"/>
</dbReference>
<dbReference type="AlphaFoldDB" id="A0A1F4TW54"/>
<protein>
    <recommendedName>
        <fullName evidence="3">Com family DNA-binding transcriptional regulator</fullName>
    </recommendedName>
</protein>
<accession>A0A1F4TW54</accession>
<name>A0A1F4TW54_UNCSA</name>
<comment type="caution">
    <text evidence="1">The sequence shown here is derived from an EMBL/GenBank/DDBJ whole genome shotgun (WGS) entry which is preliminary data.</text>
</comment>